<dbReference type="AlphaFoldDB" id="A0A9Q1E325"/>
<comment type="caution">
    <text evidence="1">The sequence shown here is derived from an EMBL/GenBank/DDBJ whole genome shotgun (WGS) entry which is preliminary data.</text>
</comment>
<accession>A0A9Q1E325</accession>
<dbReference type="EMBL" id="JAFJMO010000001">
    <property type="protein sequence ID" value="KAJ8288738.1"/>
    <property type="molecule type" value="Genomic_DNA"/>
</dbReference>
<reference evidence="1" key="1">
    <citation type="journal article" date="2023" name="Science">
        <title>Genome structures resolve the early diversification of teleost fishes.</title>
        <authorList>
            <person name="Parey E."/>
            <person name="Louis A."/>
            <person name="Montfort J."/>
            <person name="Bouchez O."/>
            <person name="Roques C."/>
            <person name="Iampietro C."/>
            <person name="Lluch J."/>
            <person name="Castinel A."/>
            <person name="Donnadieu C."/>
            <person name="Desvignes T."/>
            <person name="Floi Bucao C."/>
            <person name="Jouanno E."/>
            <person name="Wen M."/>
            <person name="Mejri S."/>
            <person name="Dirks R."/>
            <person name="Jansen H."/>
            <person name="Henkel C."/>
            <person name="Chen W.J."/>
            <person name="Zahm M."/>
            <person name="Cabau C."/>
            <person name="Klopp C."/>
            <person name="Thompson A.W."/>
            <person name="Robinson-Rechavi M."/>
            <person name="Braasch I."/>
            <person name="Lecointre G."/>
            <person name="Bobe J."/>
            <person name="Postlethwait J.H."/>
            <person name="Berthelot C."/>
            <person name="Roest Crollius H."/>
            <person name="Guiguen Y."/>
        </authorList>
    </citation>
    <scope>NUCLEOTIDE SEQUENCE</scope>
    <source>
        <strain evidence="1">Concon-B</strain>
    </source>
</reference>
<gene>
    <name evidence="1" type="ORF">COCON_G00013970</name>
</gene>
<name>A0A9Q1E325_CONCO</name>
<evidence type="ECO:0000313" key="2">
    <source>
        <dbReference type="Proteomes" id="UP001152803"/>
    </source>
</evidence>
<sequence>MSFGSPGPQGFLRPHSWLPGYFGVRGSGTKVEIAAGARVSTSTHRQIQNLLEYTRWTSNRKKLHYCITIHLT</sequence>
<dbReference type="Proteomes" id="UP001152803">
    <property type="component" value="Unassembled WGS sequence"/>
</dbReference>
<protein>
    <submittedName>
        <fullName evidence="1">Uncharacterized protein</fullName>
    </submittedName>
</protein>
<keyword evidence="2" id="KW-1185">Reference proteome</keyword>
<evidence type="ECO:0000313" key="1">
    <source>
        <dbReference type="EMBL" id="KAJ8288738.1"/>
    </source>
</evidence>
<organism evidence="1 2">
    <name type="scientific">Conger conger</name>
    <name type="common">Conger eel</name>
    <name type="synonym">Muraena conger</name>
    <dbReference type="NCBI Taxonomy" id="82655"/>
    <lineage>
        <taxon>Eukaryota</taxon>
        <taxon>Metazoa</taxon>
        <taxon>Chordata</taxon>
        <taxon>Craniata</taxon>
        <taxon>Vertebrata</taxon>
        <taxon>Euteleostomi</taxon>
        <taxon>Actinopterygii</taxon>
        <taxon>Neopterygii</taxon>
        <taxon>Teleostei</taxon>
        <taxon>Anguilliformes</taxon>
        <taxon>Congridae</taxon>
        <taxon>Conger</taxon>
    </lineage>
</organism>
<proteinExistence type="predicted"/>